<dbReference type="GO" id="GO:0005886">
    <property type="term" value="C:plasma membrane"/>
    <property type="evidence" value="ECO:0007669"/>
    <property type="project" value="TreeGrafter"/>
</dbReference>
<gene>
    <name evidence="3" type="ORF">V8G54_024911</name>
</gene>
<dbReference type="CDD" id="cd00052">
    <property type="entry name" value="EH"/>
    <property type="match status" value="1"/>
</dbReference>
<name>A0AAQ3N804_VIGMU</name>
<dbReference type="Pfam" id="PF12763">
    <property type="entry name" value="EH"/>
    <property type="match status" value="1"/>
</dbReference>
<proteinExistence type="predicted"/>
<dbReference type="GO" id="GO:0005634">
    <property type="term" value="C:nucleus"/>
    <property type="evidence" value="ECO:0007669"/>
    <property type="project" value="TreeGrafter"/>
</dbReference>
<dbReference type="GO" id="GO:0006897">
    <property type="term" value="P:endocytosis"/>
    <property type="evidence" value="ECO:0007669"/>
    <property type="project" value="TreeGrafter"/>
</dbReference>
<sequence>MASAALNVDLFDAYFRRADLDRDGRISGAEAVSFFQGSGLPKHVLAQIWAFANQSQSGFLGRAEFYNALKLVTVAQSKRELTPGMVKAALYGPAASKIPAPQINFSATVASPVSAPAPAPQASPVNPLILLWEVS</sequence>
<feature type="domain" description="EF-hand" evidence="2">
    <location>
        <begin position="6"/>
        <end position="41"/>
    </location>
</feature>
<evidence type="ECO:0000313" key="4">
    <source>
        <dbReference type="Proteomes" id="UP001374535"/>
    </source>
</evidence>
<dbReference type="SUPFAM" id="SSF47473">
    <property type="entry name" value="EF-hand"/>
    <property type="match status" value="1"/>
</dbReference>
<evidence type="ECO:0000259" key="1">
    <source>
        <dbReference type="PROSITE" id="PS50031"/>
    </source>
</evidence>
<dbReference type="InterPro" id="IPR002048">
    <property type="entry name" value="EF_hand_dom"/>
</dbReference>
<dbReference type="AlphaFoldDB" id="A0AAQ3N804"/>
<dbReference type="EMBL" id="CP144694">
    <property type="protein sequence ID" value="WVZ04105.1"/>
    <property type="molecule type" value="Genomic_DNA"/>
</dbReference>
<reference evidence="3 4" key="1">
    <citation type="journal article" date="2023" name="Life. Sci Alliance">
        <title>Evolutionary insights into 3D genome organization and epigenetic landscape of Vigna mungo.</title>
        <authorList>
            <person name="Junaid A."/>
            <person name="Singh B."/>
            <person name="Bhatia S."/>
        </authorList>
    </citation>
    <scope>NUCLEOTIDE SEQUENCE [LARGE SCALE GENOMIC DNA]</scope>
    <source>
        <strain evidence="3">Urdbean</strain>
    </source>
</reference>
<evidence type="ECO:0000259" key="2">
    <source>
        <dbReference type="PROSITE" id="PS50222"/>
    </source>
</evidence>
<evidence type="ECO:0000313" key="3">
    <source>
        <dbReference type="EMBL" id="WVZ04105.1"/>
    </source>
</evidence>
<organism evidence="3 4">
    <name type="scientific">Vigna mungo</name>
    <name type="common">Black gram</name>
    <name type="synonym">Phaseolus mungo</name>
    <dbReference type="NCBI Taxonomy" id="3915"/>
    <lineage>
        <taxon>Eukaryota</taxon>
        <taxon>Viridiplantae</taxon>
        <taxon>Streptophyta</taxon>
        <taxon>Embryophyta</taxon>
        <taxon>Tracheophyta</taxon>
        <taxon>Spermatophyta</taxon>
        <taxon>Magnoliopsida</taxon>
        <taxon>eudicotyledons</taxon>
        <taxon>Gunneridae</taxon>
        <taxon>Pentapetalae</taxon>
        <taxon>rosids</taxon>
        <taxon>fabids</taxon>
        <taxon>Fabales</taxon>
        <taxon>Fabaceae</taxon>
        <taxon>Papilionoideae</taxon>
        <taxon>50 kb inversion clade</taxon>
        <taxon>NPAAA clade</taxon>
        <taxon>indigoferoid/millettioid clade</taxon>
        <taxon>Phaseoleae</taxon>
        <taxon>Vigna</taxon>
    </lineage>
</organism>
<dbReference type="InterPro" id="IPR000261">
    <property type="entry name" value="EH_dom"/>
</dbReference>
<dbReference type="GO" id="GO:0005509">
    <property type="term" value="F:calcium ion binding"/>
    <property type="evidence" value="ECO:0007669"/>
    <property type="project" value="InterPro"/>
</dbReference>
<dbReference type="PANTHER" id="PTHR11216:SF161">
    <property type="entry name" value="CALCIUM-BINDING EF HAND FAMILY PROTEIN"/>
    <property type="match status" value="1"/>
</dbReference>
<dbReference type="Proteomes" id="UP001374535">
    <property type="component" value="Chromosome 7"/>
</dbReference>
<feature type="domain" description="EH" evidence="1">
    <location>
        <begin position="7"/>
        <end position="97"/>
    </location>
</feature>
<dbReference type="Gene3D" id="1.10.238.10">
    <property type="entry name" value="EF-hand"/>
    <property type="match status" value="1"/>
</dbReference>
<keyword evidence="4" id="KW-1185">Reference proteome</keyword>
<dbReference type="SMART" id="SM00027">
    <property type="entry name" value="EH"/>
    <property type="match status" value="1"/>
</dbReference>
<dbReference type="InterPro" id="IPR011992">
    <property type="entry name" value="EF-hand-dom_pair"/>
</dbReference>
<accession>A0AAQ3N804</accession>
<dbReference type="GO" id="GO:0005737">
    <property type="term" value="C:cytoplasm"/>
    <property type="evidence" value="ECO:0007669"/>
    <property type="project" value="TreeGrafter"/>
</dbReference>
<dbReference type="PROSITE" id="PS50222">
    <property type="entry name" value="EF_HAND_2"/>
    <property type="match status" value="1"/>
</dbReference>
<dbReference type="PANTHER" id="PTHR11216">
    <property type="entry name" value="EH DOMAIN"/>
    <property type="match status" value="1"/>
</dbReference>
<dbReference type="GO" id="GO:0016197">
    <property type="term" value="P:endosomal transport"/>
    <property type="evidence" value="ECO:0007669"/>
    <property type="project" value="TreeGrafter"/>
</dbReference>
<protein>
    <submittedName>
        <fullName evidence="3">Uncharacterized protein</fullName>
    </submittedName>
</protein>
<dbReference type="PROSITE" id="PS50031">
    <property type="entry name" value="EH"/>
    <property type="match status" value="1"/>
</dbReference>